<name>A0ABY0FNM6_9PLEO</name>
<accession>A0ABY0FNM6</accession>
<evidence type="ECO:0000313" key="3">
    <source>
        <dbReference type="Proteomes" id="UP000293195"/>
    </source>
</evidence>
<gene>
    <name evidence="2" type="ORF">AA0119_g13436</name>
</gene>
<protein>
    <submittedName>
        <fullName evidence="2">Uncharacterized protein</fullName>
    </submittedName>
</protein>
<dbReference type="InterPro" id="IPR022198">
    <property type="entry name" value="DUF3723"/>
</dbReference>
<reference evidence="3" key="1">
    <citation type="journal article" date="2019" name="bioRxiv">
        <title>Genomics, evolutionary history and diagnostics of the Alternaria alternata species group including apple and Asian pear pathotypes.</title>
        <authorList>
            <person name="Armitage A.D."/>
            <person name="Cockerton H.M."/>
            <person name="Sreenivasaprasad S."/>
            <person name="Woodhall J.W."/>
            <person name="Lane C.R."/>
            <person name="Harrison R.J."/>
            <person name="Clarkson J.P."/>
        </authorList>
    </citation>
    <scope>NUCLEOTIDE SEQUENCE [LARGE SCALE GENOMIC DNA]</scope>
    <source>
        <strain evidence="3">FERA 635</strain>
    </source>
</reference>
<keyword evidence="3" id="KW-1185">Reference proteome</keyword>
<dbReference type="Proteomes" id="UP000293195">
    <property type="component" value="Unassembled WGS sequence"/>
</dbReference>
<proteinExistence type="predicted"/>
<dbReference type="EMBL" id="PDXF01000253">
    <property type="protein sequence ID" value="RYN82216.1"/>
    <property type="molecule type" value="Genomic_DNA"/>
</dbReference>
<feature type="region of interest" description="Disordered" evidence="1">
    <location>
        <begin position="609"/>
        <end position="669"/>
    </location>
</feature>
<evidence type="ECO:0000256" key="1">
    <source>
        <dbReference type="SAM" id="MobiDB-lite"/>
    </source>
</evidence>
<sequence>MPSTRFGTDHERYIGSGIVALSQLPRASEDDLIIHAKELKERKRPFRPGMCKPWQKENHLKAELSHRHWKNRHIGKSQRLDGHDFPELQFREDADIRIIENMALLQVVRSSKASRWEQRISNGGRQWVVDFFRKDGSDSREWAVESSHEALSSFFGALTTELGALRSSDNLSQNHVWQSAHLVSETPGVVKAFHALSRLPSMWITKSFNFLTDVRKCFCDEVSTPVSLVLVVRTANFEQEVQNYIWAIVHQWEEITLHWNDKVVPCVNIKSIDSLQSLAPRFSENDRDLIERRLQERLIFPRLEDPALREKVKMAIRRQGPILTLSTFAKDVRLLQSMVREPMTKLLIGMYREKEDTLRKRILDILEREFDELTSPGRLSTAIRGQKKAIVERCYQHVFLYTIRSALPKGSVTRAQLSSLVKQELSSLYADGTSGSSTGSAEGIATKAPALSHMPESEHVAVAKRHGVLLFKDSAATQHLYSHEINKSLTPRGRLSRSFMAQHIVRIFLLGEPAYEKVRVAPTSLPEPTVQPARRLVDELRFCDSSPIDLCSSDGSISAPLSPQTVYQPTPEQLRARRSYPPIHGLVTGLDRYPISQYASLVEAGAPPVTSSCSSRVSAKRPSPVSTHDGVRYPEDVFETAKRPRLGDSEDEKTREAQQMDGPSPIGSLGTAILDRETRNRAGAIISDPRNAATIELAERSTSVASPSIYSQSSSVDVTLPRRETYEEMFGQNPFRNVSQPNVEKIFSLPGGRRDSGSQLAMHSGQNPKTGAVLQPFMQRPTEISRQVSVVYKGKKPGMISQAETSAAATTNFFASQMALDPFSTFRYQCIGGTKYASDAGQLQSAIERHKLEELFVNSNRLGSDDPRVDAV</sequence>
<organism evidence="2 3">
    <name type="scientific">Alternaria tenuissima</name>
    <dbReference type="NCBI Taxonomy" id="119927"/>
    <lineage>
        <taxon>Eukaryota</taxon>
        <taxon>Fungi</taxon>
        <taxon>Dikarya</taxon>
        <taxon>Ascomycota</taxon>
        <taxon>Pezizomycotina</taxon>
        <taxon>Dothideomycetes</taxon>
        <taxon>Pleosporomycetidae</taxon>
        <taxon>Pleosporales</taxon>
        <taxon>Pleosporineae</taxon>
        <taxon>Pleosporaceae</taxon>
        <taxon>Alternaria</taxon>
        <taxon>Alternaria sect. Alternaria</taxon>
        <taxon>Alternaria alternata complex</taxon>
    </lineage>
</organism>
<evidence type="ECO:0000313" key="2">
    <source>
        <dbReference type="EMBL" id="RYN82216.1"/>
    </source>
</evidence>
<comment type="caution">
    <text evidence="2">The sequence shown here is derived from an EMBL/GenBank/DDBJ whole genome shotgun (WGS) entry which is preliminary data.</text>
</comment>
<dbReference type="Pfam" id="PF12520">
    <property type="entry name" value="DUF3723"/>
    <property type="match status" value="1"/>
</dbReference>
<feature type="compositionally biased region" description="Basic and acidic residues" evidence="1">
    <location>
        <begin position="629"/>
        <end position="658"/>
    </location>
</feature>